<evidence type="ECO:0000256" key="1">
    <source>
        <dbReference type="ARBA" id="ARBA00004953"/>
    </source>
</evidence>
<organism evidence="7 8">
    <name type="scientific">Anaeromonas frigoriresistens</name>
    <dbReference type="NCBI Taxonomy" id="2683708"/>
    <lineage>
        <taxon>Bacteria</taxon>
        <taxon>Bacillati</taxon>
        <taxon>Bacillota</taxon>
        <taxon>Tissierellia</taxon>
        <taxon>Tissierellales</taxon>
        <taxon>Thermohalobacteraceae</taxon>
        <taxon>Anaeromonas</taxon>
    </lineage>
</organism>
<evidence type="ECO:0000259" key="6">
    <source>
        <dbReference type="Pfam" id="PF00590"/>
    </source>
</evidence>
<keyword evidence="5" id="KW-0949">S-adenosyl-L-methionine</keyword>
<dbReference type="EMBL" id="WSFT01000036">
    <property type="protein sequence ID" value="MBS4538571.1"/>
    <property type="molecule type" value="Genomic_DNA"/>
</dbReference>
<dbReference type="Gene3D" id="3.30.950.10">
    <property type="entry name" value="Methyltransferase, Cobalt-precorrin-4 Transmethylase, Domain 2"/>
    <property type="match status" value="1"/>
</dbReference>
<evidence type="ECO:0000313" key="7">
    <source>
        <dbReference type="EMBL" id="MBS4538571.1"/>
    </source>
</evidence>
<dbReference type="InterPro" id="IPR014777">
    <property type="entry name" value="4pyrrole_Mease_sub1"/>
</dbReference>
<dbReference type="SUPFAM" id="SSF53790">
    <property type="entry name" value="Tetrapyrrole methylase"/>
    <property type="match status" value="1"/>
</dbReference>
<comment type="caution">
    <text evidence="7">The sequence shown here is derived from an EMBL/GenBank/DDBJ whole genome shotgun (WGS) entry which is preliminary data.</text>
</comment>
<dbReference type="Gene3D" id="3.40.1010.10">
    <property type="entry name" value="Cobalt-precorrin-4 Transmethylase, Domain 1"/>
    <property type="match status" value="1"/>
</dbReference>
<keyword evidence="2" id="KW-0169">Cobalamin biosynthesis</keyword>
<protein>
    <submittedName>
        <fullName evidence="7">Precorrin-6y C5,15-methyltransferase (Decarboxylating) subunit CbiE</fullName>
    </submittedName>
</protein>
<evidence type="ECO:0000256" key="3">
    <source>
        <dbReference type="ARBA" id="ARBA00022603"/>
    </source>
</evidence>
<dbReference type="RefSeq" id="WP_203366493.1">
    <property type="nucleotide sequence ID" value="NZ_WSFT01000036.1"/>
</dbReference>
<dbReference type="NCBIfam" id="TIGR02467">
    <property type="entry name" value="CbiE"/>
    <property type="match status" value="1"/>
</dbReference>
<evidence type="ECO:0000256" key="5">
    <source>
        <dbReference type="ARBA" id="ARBA00022691"/>
    </source>
</evidence>
<name>A0A942UX66_9FIRM</name>
<accession>A0A942UX66</accession>
<evidence type="ECO:0000256" key="4">
    <source>
        <dbReference type="ARBA" id="ARBA00022679"/>
    </source>
</evidence>
<keyword evidence="3" id="KW-0489">Methyltransferase</keyword>
<dbReference type="PANTHER" id="PTHR43182">
    <property type="entry name" value="COBALT-PRECORRIN-6B C(15)-METHYLTRANSFERASE (DECARBOXYLATING)"/>
    <property type="match status" value="1"/>
</dbReference>
<proteinExistence type="predicted"/>
<dbReference type="InterPro" id="IPR035996">
    <property type="entry name" value="4pyrrol_Methylase_sf"/>
</dbReference>
<gene>
    <name evidence="7" type="primary">cbiE</name>
    <name evidence="7" type="ORF">GOQ27_08855</name>
</gene>
<dbReference type="InterPro" id="IPR050714">
    <property type="entry name" value="Cobalamin_biosynth_MTase"/>
</dbReference>
<keyword evidence="4" id="KW-0808">Transferase</keyword>
<reference evidence="7" key="1">
    <citation type="submission" date="2019-12" db="EMBL/GenBank/DDBJ databases">
        <title>Clostridiaceae gen. nov. sp. nov., isolated from sediment in Xinjiang, China.</title>
        <authorList>
            <person name="Zhang R."/>
        </authorList>
    </citation>
    <scope>NUCLEOTIDE SEQUENCE</scope>
    <source>
        <strain evidence="7">D2Q-11</strain>
    </source>
</reference>
<dbReference type="InterPro" id="IPR014776">
    <property type="entry name" value="4pyrrole_Mease_sub2"/>
</dbReference>
<dbReference type="CDD" id="cd11644">
    <property type="entry name" value="Precorrin-6Y-MT"/>
    <property type="match status" value="1"/>
</dbReference>
<keyword evidence="8" id="KW-1185">Reference proteome</keyword>
<dbReference type="GO" id="GO:0009236">
    <property type="term" value="P:cobalamin biosynthetic process"/>
    <property type="evidence" value="ECO:0007669"/>
    <property type="project" value="UniProtKB-KW"/>
</dbReference>
<feature type="domain" description="Tetrapyrrole methylase" evidence="6">
    <location>
        <begin position="3"/>
        <end position="190"/>
    </location>
</feature>
<dbReference type="PANTHER" id="PTHR43182:SF1">
    <property type="entry name" value="COBALT-PRECORRIN-7 C(5)-METHYLTRANSFERASE"/>
    <property type="match status" value="1"/>
</dbReference>
<sequence>MNKIYVVGLGPGHRDYILPIAKKIVLESDVIIGAKRNLNNIDTKGKEIFDISLGLKEMIVYIKNNWDIRKIVVVVSGDTGFYSLSDYLKRNLDNRRIKMIPGISSLQYMFSKVGESWEDAYLCSLHGRNNDFLTAVKENKKVGILTDKVWNPQKIASELIKNNMKSKIMYVGENLSYETEKIYIGKPEEIVCLEEIDLNVVVILDEIM</sequence>
<evidence type="ECO:0000256" key="2">
    <source>
        <dbReference type="ARBA" id="ARBA00022573"/>
    </source>
</evidence>
<dbReference type="InterPro" id="IPR000878">
    <property type="entry name" value="4pyrrol_Mease"/>
</dbReference>
<evidence type="ECO:0000313" key="8">
    <source>
        <dbReference type="Proteomes" id="UP000724672"/>
    </source>
</evidence>
<dbReference type="GO" id="GO:0008276">
    <property type="term" value="F:protein methyltransferase activity"/>
    <property type="evidence" value="ECO:0007669"/>
    <property type="project" value="InterPro"/>
</dbReference>
<comment type="pathway">
    <text evidence="1">Cofactor biosynthesis; adenosylcobalamin biosynthesis.</text>
</comment>
<dbReference type="Pfam" id="PF00590">
    <property type="entry name" value="TP_methylase"/>
    <property type="match status" value="1"/>
</dbReference>
<dbReference type="InterPro" id="IPR012818">
    <property type="entry name" value="CbiE"/>
</dbReference>
<dbReference type="GO" id="GO:0032259">
    <property type="term" value="P:methylation"/>
    <property type="evidence" value="ECO:0007669"/>
    <property type="project" value="UniProtKB-KW"/>
</dbReference>
<dbReference type="AlphaFoldDB" id="A0A942UX66"/>
<dbReference type="Proteomes" id="UP000724672">
    <property type="component" value="Unassembled WGS sequence"/>
</dbReference>